<evidence type="ECO:0000256" key="6">
    <source>
        <dbReference type="ARBA" id="ARBA00023289"/>
    </source>
</evidence>
<dbReference type="GO" id="GO:0003924">
    <property type="term" value="F:GTPase activity"/>
    <property type="evidence" value="ECO:0007669"/>
    <property type="project" value="InterPro"/>
</dbReference>
<dbReference type="SMART" id="SM00176">
    <property type="entry name" value="RAN"/>
    <property type="match status" value="1"/>
</dbReference>
<dbReference type="CDD" id="cd01868">
    <property type="entry name" value="Rab11_like"/>
    <property type="match status" value="1"/>
</dbReference>
<dbReference type="SMART" id="SM00175">
    <property type="entry name" value="RAB"/>
    <property type="match status" value="1"/>
</dbReference>
<dbReference type="NCBIfam" id="TIGR00231">
    <property type="entry name" value="small_GTP"/>
    <property type="match status" value="1"/>
</dbReference>
<dbReference type="SMART" id="SM00173">
    <property type="entry name" value="RAS"/>
    <property type="match status" value="1"/>
</dbReference>
<dbReference type="GO" id="GO:0012505">
    <property type="term" value="C:endomembrane system"/>
    <property type="evidence" value="ECO:0007669"/>
    <property type="project" value="UniProtKB-SubCell"/>
</dbReference>
<comment type="caution">
    <text evidence="8">The sequence shown here is derived from an EMBL/GenBank/DDBJ whole genome shotgun (WGS) entry which is preliminary data.</text>
</comment>
<accession>A0A1R2AZR7</accession>
<evidence type="ECO:0000256" key="5">
    <source>
        <dbReference type="ARBA" id="ARBA00023288"/>
    </source>
</evidence>
<dbReference type="OrthoDB" id="9989112at2759"/>
<keyword evidence="2" id="KW-0547">Nucleotide-binding</keyword>
<protein>
    <submittedName>
        <fullName evidence="8">Uncharacterized protein</fullName>
    </submittedName>
</protein>
<dbReference type="InterPro" id="IPR005225">
    <property type="entry name" value="Small_GTP-bd"/>
</dbReference>
<evidence type="ECO:0000256" key="4">
    <source>
        <dbReference type="ARBA" id="ARBA00023136"/>
    </source>
</evidence>
<dbReference type="InterPro" id="IPR050209">
    <property type="entry name" value="Rab_GTPases_membrane_traffic"/>
</dbReference>
<evidence type="ECO:0000256" key="7">
    <source>
        <dbReference type="ARBA" id="ARBA00037868"/>
    </source>
</evidence>
<dbReference type="AlphaFoldDB" id="A0A1R2AZR7"/>
<organism evidence="8 9">
    <name type="scientific">Stentor coeruleus</name>
    <dbReference type="NCBI Taxonomy" id="5963"/>
    <lineage>
        <taxon>Eukaryota</taxon>
        <taxon>Sar</taxon>
        <taxon>Alveolata</taxon>
        <taxon>Ciliophora</taxon>
        <taxon>Postciliodesmatophora</taxon>
        <taxon>Heterotrichea</taxon>
        <taxon>Heterotrichida</taxon>
        <taxon>Stentoridae</taxon>
        <taxon>Stentor</taxon>
    </lineage>
</organism>
<keyword evidence="4" id="KW-0472">Membrane</keyword>
<gene>
    <name evidence="8" type="ORF">SteCoe_32118</name>
</gene>
<reference evidence="8 9" key="1">
    <citation type="submission" date="2016-11" db="EMBL/GenBank/DDBJ databases">
        <title>The macronuclear genome of Stentor coeruleus: a giant cell with tiny introns.</title>
        <authorList>
            <person name="Slabodnick M."/>
            <person name="Ruby J.G."/>
            <person name="Reiff S.B."/>
            <person name="Swart E.C."/>
            <person name="Gosai S."/>
            <person name="Prabakaran S."/>
            <person name="Witkowska E."/>
            <person name="Larue G.E."/>
            <person name="Fisher S."/>
            <person name="Freeman R.M."/>
            <person name="Gunawardena J."/>
            <person name="Chu W."/>
            <person name="Stover N.A."/>
            <person name="Gregory B.D."/>
            <person name="Nowacki M."/>
            <person name="Derisi J."/>
            <person name="Roy S.W."/>
            <person name="Marshall W.F."/>
            <person name="Sood P."/>
        </authorList>
    </citation>
    <scope>NUCLEOTIDE SEQUENCE [LARGE SCALE GENOMIC DNA]</scope>
    <source>
        <strain evidence="8">WM001</strain>
    </source>
</reference>
<keyword evidence="6" id="KW-0636">Prenylation</keyword>
<keyword evidence="3" id="KW-0342">GTP-binding</keyword>
<dbReference type="SUPFAM" id="SSF52540">
    <property type="entry name" value="P-loop containing nucleoside triphosphate hydrolases"/>
    <property type="match status" value="1"/>
</dbReference>
<evidence type="ECO:0000256" key="2">
    <source>
        <dbReference type="ARBA" id="ARBA00022741"/>
    </source>
</evidence>
<dbReference type="SMART" id="SM00174">
    <property type="entry name" value="RHO"/>
    <property type="match status" value="1"/>
</dbReference>
<evidence type="ECO:0000256" key="1">
    <source>
        <dbReference type="ARBA" id="ARBA00006270"/>
    </source>
</evidence>
<name>A0A1R2AZR7_9CILI</name>
<dbReference type="PROSITE" id="PS51421">
    <property type="entry name" value="RAS"/>
    <property type="match status" value="1"/>
</dbReference>
<sequence length="213" mass="24131">MAGIIDEEQYDYLFKIVLIGESGVGKSNMLSRFTKNEFNLESKATIGVEFATKCITSNNKTIKAQIWDTAGQERFRAITSSYYKGAMGALLVFDISKKQTFENLDRWLNEVRAFTKPEVCIILVGNKSDLAYMREVPTDEALKYAVQQKIPYFETSALAATNVEKVFEELLVGIARVNDPYFDQVSETQKVDTTKTVKLNSEKKKKLNCCNQN</sequence>
<keyword evidence="5" id="KW-0449">Lipoprotein</keyword>
<dbReference type="Gene3D" id="3.40.50.300">
    <property type="entry name" value="P-loop containing nucleotide triphosphate hydrolases"/>
    <property type="match status" value="1"/>
</dbReference>
<comment type="similarity">
    <text evidence="1">Belongs to the small GTPase superfamily. Rab family.</text>
</comment>
<dbReference type="PANTHER" id="PTHR47979">
    <property type="entry name" value="DRAB11-RELATED"/>
    <property type="match status" value="1"/>
</dbReference>
<evidence type="ECO:0000313" key="8">
    <source>
        <dbReference type="EMBL" id="OMJ70009.1"/>
    </source>
</evidence>
<dbReference type="Proteomes" id="UP000187209">
    <property type="component" value="Unassembled WGS sequence"/>
</dbReference>
<dbReference type="PROSITE" id="PS51419">
    <property type="entry name" value="RAB"/>
    <property type="match status" value="1"/>
</dbReference>
<dbReference type="GO" id="GO:0005525">
    <property type="term" value="F:GTP binding"/>
    <property type="evidence" value="ECO:0007669"/>
    <property type="project" value="UniProtKB-KW"/>
</dbReference>
<proteinExistence type="inferred from homology"/>
<dbReference type="EMBL" id="MPUH01001134">
    <property type="protein sequence ID" value="OMJ70009.1"/>
    <property type="molecule type" value="Genomic_DNA"/>
</dbReference>
<evidence type="ECO:0000313" key="9">
    <source>
        <dbReference type="Proteomes" id="UP000187209"/>
    </source>
</evidence>
<keyword evidence="9" id="KW-1185">Reference proteome</keyword>
<dbReference type="InterPro" id="IPR027417">
    <property type="entry name" value="P-loop_NTPase"/>
</dbReference>
<evidence type="ECO:0000256" key="3">
    <source>
        <dbReference type="ARBA" id="ARBA00023134"/>
    </source>
</evidence>
<dbReference type="InterPro" id="IPR001806">
    <property type="entry name" value="Small_GTPase"/>
</dbReference>
<comment type="subcellular location">
    <subcellularLocation>
        <location evidence="7">Endomembrane system</location>
        <topology evidence="7">Lipid-anchor</topology>
    </subcellularLocation>
</comment>
<dbReference type="PROSITE" id="PS51420">
    <property type="entry name" value="RHO"/>
    <property type="match status" value="1"/>
</dbReference>
<dbReference type="PRINTS" id="PR00449">
    <property type="entry name" value="RASTRNSFRMNG"/>
</dbReference>
<dbReference type="FunFam" id="3.40.50.300:FF:000067">
    <property type="entry name" value="ras-related protein RABA1f"/>
    <property type="match status" value="1"/>
</dbReference>
<dbReference type="Pfam" id="PF00071">
    <property type="entry name" value="Ras"/>
    <property type="match status" value="1"/>
</dbReference>